<dbReference type="InterPro" id="IPR016965">
    <property type="entry name" value="Pase_PHOSPHO-typ"/>
</dbReference>
<gene>
    <name evidence="1" type="ORF">AYBTSS11_LOCUS7847</name>
</gene>
<dbReference type="Gramene" id="rna-AYBTSS11_LOCUS7847">
    <property type="protein sequence ID" value="CAJ1937133.1"/>
    <property type="gene ID" value="gene-AYBTSS11_LOCUS7847"/>
</dbReference>
<keyword evidence="2" id="KW-1185">Reference proteome</keyword>
<dbReference type="EMBL" id="OY731400">
    <property type="protein sequence ID" value="CAJ1937133.1"/>
    <property type="molecule type" value="Genomic_DNA"/>
</dbReference>
<dbReference type="AlphaFoldDB" id="A0AA86SEG1"/>
<organism evidence="1 2">
    <name type="scientific">Sphenostylis stenocarpa</name>
    <dbReference type="NCBI Taxonomy" id="92480"/>
    <lineage>
        <taxon>Eukaryota</taxon>
        <taxon>Viridiplantae</taxon>
        <taxon>Streptophyta</taxon>
        <taxon>Embryophyta</taxon>
        <taxon>Tracheophyta</taxon>
        <taxon>Spermatophyta</taxon>
        <taxon>Magnoliopsida</taxon>
        <taxon>eudicotyledons</taxon>
        <taxon>Gunneridae</taxon>
        <taxon>Pentapetalae</taxon>
        <taxon>rosids</taxon>
        <taxon>fabids</taxon>
        <taxon>Fabales</taxon>
        <taxon>Fabaceae</taxon>
        <taxon>Papilionoideae</taxon>
        <taxon>50 kb inversion clade</taxon>
        <taxon>NPAAA clade</taxon>
        <taxon>indigoferoid/millettioid clade</taxon>
        <taxon>Phaseoleae</taxon>
        <taxon>Sphenostylis</taxon>
    </lineage>
</organism>
<feature type="non-terminal residue" evidence="1">
    <location>
        <position position="1"/>
    </location>
</feature>
<accession>A0AA86SEG1</accession>
<dbReference type="Proteomes" id="UP001189624">
    <property type="component" value="Chromosome 3"/>
</dbReference>
<proteinExistence type="predicted"/>
<dbReference type="Pfam" id="PF06888">
    <property type="entry name" value="Put_Phosphatase"/>
    <property type="match status" value="1"/>
</dbReference>
<dbReference type="GO" id="GO:0016791">
    <property type="term" value="F:phosphatase activity"/>
    <property type="evidence" value="ECO:0007669"/>
    <property type="project" value="InterPro"/>
</dbReference>
<evidence type="ECO:0000313" key="1">
    <source>
        <dbReference type="EMBL" id="CAJ1937133.1"/>
    </source>
</evidence>
<evidence type="ECO:0000313" key="2">
    <source>
        <dbReference type="Proteomes" id="UP001189624"/>
    </source>
</evidence>
<protein>
    <submittedName>
        <fullName evidence="1">Uncharacterized protein</fullName>
    </submittedName>
</protein>
<name>A0AA86SEG1_9FABA</name>
<reference evidence="1" key="1">
    <citation type="submission" date="2023-10" db="EMBL/GenBank/DDBJ databases">
        <authorList>
            <person name="Domelevo Entfellner J.-B."/>
        </authorList>
    </citation>
    <scope>NUCLEOTIDE SEQUENCE</scope>
</reference>
<dbReference type="PANTHER" id="PTHR20889:SF19">
    <property type="entry name" value="THIAMINE PHOSPHATE PHOSPHATASE-LIKE PROTEIN"/>
    <property type="match status" value="1"/>
</dbReference>
<sequence>GDFVMPRKNYPLWNGIDSDPELVAAEVHDWSNGEEFESILLNLINKLAPASV</sequence>
<dbReference type="PANTHER" id="PTHR20889">
    <property type="entry name" value="PHOSPHATASE, ORPHAN 1, 2"/>
    <property type="match status" value="1"/>
</dbReference>